<accession>A0A931FLR5</accession>
<evidence type="ECO:0000313" key="14">
    <source>
        <dbReference type="EMBL" id="MBF9140954.1"/>
    </source>
</evidence>
<evidence type="ECO:0000256" key="6">
    <source>
        <dbReference type="ARBA" id="ARBA00022741"/>
    </source>
</evidence>
<evidence type="ECO:0000256" key="1">
    <source>
        <dbReference type="ARBA" id="ARBA00005051"/>
    </source>
</evidence>
<comment type="similarity">
    <text evidence="2">Belongs to the HPPK family.</text>
</comment>
<evidence type="ECO:0000256" key="11">
    <source>
        <dbReference type="ARBA" id="ARBA00029766"/>
    </source>
</evidence>
<evidence type="ECO:0000256" key="9">
    <source>
        <dbReference type="ARBA" id="ARBA00022909"/>
    </source>
</evidence>
<comment type="pathway">
    <text evidence="1">Cofactor biosynthesis; tetrahydrofolate biosynthesis; 2-amino-4-hydroxy-6-hydroxymethyl-7,8-dihydropteridine diphosphate from 7,8-dihydroneopterin triphosphate: step 4/4.</text>
</comment>
<keyword evidence="9" id="KW-0289">Folate biosynthesis</keyword>
<evidence type="ECO:0000256" key="2">
    <source>
        <dbReference type="ARBA" id="ARBA00005810"/>
    </source>
</evidence>
<dbReference type="EC" id="2.7.6.3" evidence="3"/>
<dbReference type="NCBIfam" id="TIGR01498">
    <property type="entry name" value="folK"/>
    <property type="match status" value="1"/>
</dbReference>
<dbReference type="PANTHER" id="PTHR43071">
    <property type="entry name" value="2-AMINO-4-HYDROXY-6-HYDROXYMETHYLDIHYDROPTERIDINE PYROPHOSPHOKINASE"/>
    <property type="match status" value="1"/>
</dbReference>
<keyword evidence="15" id="KW-1185">Reference proteome</keyword>
<dbReference type="Pfam" id="PF01288">
    <property type="entry name" value="HPPK"/>
    <property type="match status" value="1"/>
</dbReference>
<sequence length="165" mass="17542">MSRAATAYLLLGSNLGDRAALLAGACQQLAASAGAIIAASALYETAAWGREDQPAFLNQALALRTELSTQELLGACQATEQQAGRQRLEHWGSRTLDVDILLYGNEIIDEPHLTVPHPRLAERRFALVPLAEIAGGVRHPVLGLSVAQLLAQCPDSLAVRPWAAS</sequence>
<organism evidence="14 15">
    <name type="scientific">Hymenobacter properus</name>
    <dbReference type="NCBI Taxonomy" id="2791026"/>
    <lineage>
        <taxon>Bacteria</taxon>
        <taxon>Pseudomonadati</taxon>
        <taxon>Bacteroidota</taxon>
        <taxon>Cytophagia</taxon>
        <taxon>Cytophagales</taxon>
        <taxon>Hymenobacteraceae</taxon>
        <taxon>Hymenobacter</taxon>
    </lineage>
</organism>
<feature type="domain" description="7,8-dihydro-6-hydroxymethylpterin-pyrophosphokinase" evidence="13">
    <location>
        <begin position="90"/>
        <end position="101"/>
    </location>
</feature>
<keyword evidence="5 14" id="KW-0808">Transferase</keyword>
<dbReference type="InterPro" id="IPR035907">
    <property type="entry name" value="Hppk_sf"/>
</dbReference>
<dbReference type="CDD" id="cd00483">
    <property type="entry name" value="HPPK"/>
    <property type="match status" value="1"/>
</dbReference>
<dbReference type="GO" id="GO:0046656">
    <property type="term" value="P:folic acid biosynthetic process"/>
    <property type="evidence" value="ECO:0007669"/>
    <property type="project" value="UniProtKB-KW"/>
</dbReference>
<evidence type="ECO:0000256" key="12">
    <source>
        <dbReference type="ARBA" id="ARBA00033413"/>
    </source>
</evidence>
<comment type="function">
    <text evidence="10">Catalyzes the transfer of pyrophosphate from adenosine triphosphate (ATP) to 6-hydroxymethyl-7,8-dihydropterin, an enzymatic step in folate biosynthesis pathway.</text>
</comment>
<comment type="caution">
    <text evidence="14">The sequence shown here is derived from an EMBL/GenBank/DDBJ whole genome shotgun (WGS) entry which is preliminary data.</text>
</comment>
<proteinExistence type="inferred from homology"/>
<keyword evidence="8" id="KW-0067">ATP-binding</keyword>
<dbReference type="PROSITE" id="PS00794">
    <property type="entry name" value="HPPK"/>
    <property type="match status" value="1"/>
</dbReference>
<evidence type="ECO:0000259" key="13">
    <source>
        <dbReference type="PROSITE" id="PS00794"/>
    </source>
</evidence>
<keyword evidence="7" id="KW-0418">Kinase</keyword>
<dbReference type="RefSeq" id="WP_196285283.1">
    <property type="nucleotide sequence ID" value="NZ_JADQDP010000001.1"/>
</dbReference>
<dbReference type="AlphaFoldDB" id="A0A931FLR5"/>
<evidence type="ECO:0000256" key="10">
    <source>
        <dbReference type="ARBA" id="ARBA00029409"/>
    </source>
</evidence>
<evidence type="ECO:0000256" key="3">
    <source>
        <dbReference type="ARBA" id="ARBA00013253"/>
    </source>
</evidence>
<dbReference type="Proteomes" id="UP000645610">
    <property type="component" value="Unassembled WGS sequence"/>
</dbReference>
<gene>
    <name evidence="14" type="primary">folK</name>
    <name evidence="14" type="ORF">I2I01_04875</name>
</gene>
<evidence type="ECO:0000256" key="7">
    <source>
        <dbReference type="ARBA" id="ARBA00022777"/>
    </source>
</evidence>
<dbReference type="EMBL" id="JADQDP010000001">
    <property type="protein sequence ID" value="MBF9140954.1"/>
    <property type="molecule type" value="Genomic_DNA"/>
</dbReference>
<dbReference type="PANTHER" id="PTHR43071:SF1">
    <property type="entry name" value="2-AMINO-4-HYDROXY-6-HYDROXYMETHYLDIHYDROPTERIDINE PYROPHOSPHOKINASE"/>
    <property type="match status" value="1"/>
</dbReference>
<evidence type="ECO:0000256" key="8">
    <source>
        <dbReference type="ARBA" id="ARBA00022840"/>
    </source>
</evidence>
<evidence type="ECO:0000256" key="4">
    <source>
        <dbReference type="ARBA" id="ARBA00016218"/>
    </source>
</evidence>
<dbReference type="GO" id="GO:0005524">
    <property type="term" value="F:ATP binding"/>
    <property type="evidence" value="ECO:0007669"/>
    <property type="project" value="UniProtKB-KW"/>
</dbReference>
<dbReference type="GO" id="GO:0003848">
    <property type="term" value="F:2-amino-4-hydroxy-6-hydroxymethyldihydropteridine diphosphokinase activity"/>
    <property type="evidence" value="ECO:0007669"/>
    <property type="project" value="UniProtKB-EC"/>
</dbReference>
<dbReference type="GO" id="GO:0016301">
    <property type="term" value="F:kinase activity"/>
    <property type="evidence" value="ECO:0007669"/>
    <property type="project" value="UniProtKB-KW"/>
</dbReference>
<name>A0A931FLR5_9BACT</name>
<keyword evidence="6" id="KW-0547">Nucleotide-binding</keyword>
<evidence type="ECO:0000256" key="5">
    <source>
        <dbReference type="ARBA" id="ARBA00022679"/>
    </source>
</evidence>
<dbReference type="InterPro" id="IPR000550">
    <property type="entry name" value="Hppk"/>
</dbReference>
<dbReference type="Gene3D" id="3.30.70.560">
    <property type="entry name" value="7,8-Dihydro-6-hydroxymethylpterin-pyrophosphokinase HPPK"/>
    <property type="match status" value="1"/>
</dbReference>
<evidence type="ECO:0000313" key="15">
    <source>
        <dbReference type="Proteomes" id="UP000645610"/>
    </source>
</evidence>
<reference evidence="14 15" key="1">
    <citation type="submission" date="2020-11" db="EMBL/GenBank/DDBJ databases">
        <authorList>
            <person name="Kim M.K."/>
        </authorList>
    </citation>
    <scope>NUCLEOTIDE SEQUENCE [LARGE SCALE GENOMIC DNA]</scope>
    <source>
        <strain evidence="14 15">BT439</strain>
    </source>
</reference>
<dbReference type="SUPFAM" id="SSF55083">
    <property type="entry name" value="6-hydroxymethyl-7,8-dihydropterin pyrophosphokinase, HPPK"/>
    <property type="match status" value="1"/>
</dbReference>
<protein>
    <recommendedName>
        <fullName evidence="4">2-amino-4-hydroxy-6-hydroxymethyldihydropteridine pyrophosphokinase</fullName>
        <ecNumber evidence="3">2.7.6.3</ecNumber>
    </recommendedName>
    <alternativeName>
        <fullName evidence="11">6-hydroxymethyl-7,8-dihydropterin pyrophosphokinase</fullName>
    </alternativeName>
    <alternativeName>
        <fullName evidence="12">7,8-dihydro-6-hydroxymethylpterin-pyrophosphokinase</fullName>
    </alternativeName>
</protein>